<dbReference type="AlphaFoldDB" id="A0A382E817"/>
<feature type="transmembrane region" description="Helical" evidence="1">
    <location>
        <begin position="100"/>
        <end position="122"/>
    </location>
</feature>
<evidence type="ECO:0000313" key="2">
    <source>
        <dbReference type="EMBL" id="SVB46519.1"/>
    </source>
</evidence>
<name>A0A382E817_9ZZZZ</name>
<feature type="transmembrane region" description="Helical" evidence="1">
    <location>
        <begin position="12"/>
        <end position="34"/>
    </location>
</feature>
<keyword evidence="1" id="KW-0812">Transmembrane</keyword>
<gene>
    <name evidence="2" type="ORF">METZ01_LOCUS199373</name>
</gene>
<keyword evidence="1" id="KW-1133">Transmembrane helix</keyword>
<reference evidence="2" key="1">
    <citation type="submission" date="2018-05" db="EMBL/GenBank/DDBJ databases">
        <authorList>
            <person name="Lanie J.A."/>
            <person name="Ng W.-L."/>
            <person name="Kazmierczak K.M."/>
            <person name="Andrzejewski T.M."/>
            <person name="Davidsen T.M."/>
            <person name="Wayne K.J."/>
            <person name="Tettelin H."/>
            <person name="Glass J.I."/>
            <person name="Rusch D."/>
            <person name="Podicherti R."/>
            <person name="Tsui H.-C.T."/>
            <person name="Winkler M.E."/>
        </authorList>
    </citation>
    <scope>NUCLEOTIDE SEQUENCE</scope>
</reference>
<protein>
    <recommendedName>
        <fullName evidence="3">DUF2569 domain-containing protein</fullName>
    </recommendedName>
</protein>
<organism evidence="2">
    <name type="scientific">marine metagenome</name>
    <dbReference type="NCBI Taxonomy" id="408172"/>
    <lineage>
        <taxon>unclassified sequences</taxon>
        <taxon>metagenomes</taxon>
        <taxon>ecological metagenomes</taxon>
    </lineage>
</organism>
<accession>A0A382E817</accession>
<keyword evidence="1" id="KW-0472">Membrane</keyword>
<feature type="transmembrane region" description="Helical" evidence="1">
    <location>
        <begin position="71"/>
        <end position="88"/>
    </location>
</feature>
<evidence type="ECO:0000256" key="1">
    <source>
        <dbReference type="SAM" id="Phobius"/>
    </source>
</evidence>
<sequence length="136" mass="15783">MEGDNMKGIKGWLLVYLIGSIPLLIMYSMGLSGWFFEYPFILMVIIFFVLAIPLWLIMLKSPKAPQWNISMWWTIVVLMTLRSISVFLEPGGKEMNIIEMLSVALTLLIIVSISLVWAIIWTKYFKKSIRVRNTFC</sequence>
<feature type="transmembrane region" description="Helical" evidence="1">
    <location>
        <begin position="40"/>
        <end position="59"/>
    </location>
</feature>
<dbReference type="EMBL" id="UINC01043050">
    <property type="protein sequence ID" value="SVB46519.1"/>
    <property type="molecule type" value="Genomic_DNA"/>
</dbReference>
<evidence type="ECO:0008006" key="3">
    <source>
        <dbReference type="Google" id="ProtNLM"/>
    </source>
</evidence>
<proteinExistence type="predicted"/>